<dbReference type="RefSeq" id="WP_074714059.1">
    <property type="nucleotide sequence ID" value="NZ_FNWV01000001.1"/>
</dbReference>
<dbReference type="OrthoDB" id="9807095at2"/>
<keyword evidence="4" id="KW-0067">ATP-binding</keyword>
<evidence type="ECO:0000256" key="6">
    <source>
        <dbReference type="RuleBase" id="RU000384"/>
    </source>
</evidence>
<sequence length="425" mass="48055">MIYSENEILQYIEENDVKFVKLTFSDLKGRLKNISVLSSELAVTFERGVRITAKKIAGFEAANGKDLFLFPDAQTMTVLPWRPQQGRVIRMFCYIRYADGTPFEGDGRYFLKKAMKAAVSAGYCFRFGTSCEFTLFRKDDKGIPTKTPHDYAGYCDVAPDDRGENIRRDVCLTLEQMGIHPVSSRHESGCGQHEIDFNTSSALKAADTFLSFKSAVKSVAESHSVHASFMPKPLHDDCGNGMHISFTVFPDNDFMEERTSECGDIIKNAAAGIMKHIREFTLFTNSNVNSYERLGEFTAPRDIIWSDEEGSQLIRMNPDSDNPCIELRAADCVCDPYFVLGLMIYSALDGIVEKLPLSEKNKGTERLPSTLEEAINCTESSEFVKKYVPSNILDVLLKFSHEEWAEYSSAYNKEAFEEKHYFYSL</sequence>
<dbReference type="SUPFAM" id="SSF54368">
    <property type="entry name" value="Glutamine synthetase, N-terminal domain"/>
    <property type="match status" value="1"/>
</dbReference>
<dbReference type="InterPro" id="IPR008146">
    <property type="entry name" value="Gln_synth_cat_dom"/>
</dbReference>
<dbReference type="Proteomes" id="UP000183190">
    <property type="component" value="Unassembled WGS sequence"/>
</dbReference>
<dbReference type="EMBL" id="FNWV01000001">
    <property type="protein sequence ID" value="SEH38226.1"/>
    <property type="molecule type" value="Genomic_DNA"/>
</dbReference>
<comment type="similarity">
    <text evidence="1 5 6">Belongs to the glutamine synthetase family.</text>
</comment>
<dbReference type="Pfam" id="PF03951">
    <property type="entry name" value="Gln-synt_N"/>
    <property type="match status" value="1"/>
</dbReference>
<dbReference type="PROSITE" id="PS51987">
    <property type="entry name" value="GS_CATALYTIC"/>
    <property type="match status" value="1"/>
</dbReference>
<feature type="domain" description="GS beta-grasp" evidence="7">
    <location>
        <begin position="15"/>
        <end position="100"/>
    </location>
</feature>
<dbReference type="PANTHER" id="PTHR43785">
    <property type="entry name" value="GAMMA-GLUTAMYLPUTRESCINE SYNTHETASE"/>
    <property type="match status" value="1"/>
</dbReference>
<dbReference type="AlphaFoldDB" id="A0A1H6HT62"/>
<name>A0A1H6HT62_RUMFL</name>
<reference evidence="9 10" key="1">
    <citation type="submission" date="2016-10" db="EMBL/GenBank/DDBJ databases">
        <authorList>
            <person name="de Groot N.N."/>
        </authorList>
    </citation>
    <scope>NUCLEOTIDE SEQUENCE [LARGE SCALE GENOMIC DNA]</scope>
    <source>
        <strain evidence="9 10">YAD2003</strain>
    </source>
</reference>
<evidence type="ECO:0000256" key="1">
    <source>
        <dbReference type="ARBA" id="ARBA00009897"/>
    </source>
</evidence>
<keyword evidence="2" id="KW-0436">Ligase</keyword>
<proteinExistence type="inferred from homology"/>
<feature type="domain" description="GS catalytic" evidence="8">
    <location>
        <begin position="107"/>
        <end position="425"/>
    </location>
</feature>
<dbReference type="Pfam" id="PF00120">
    <property type="entry name" value="Gln-synt_C"/>
    <property type="match status" value="1"/>
</dbReference>
<dbReference type="InterPro" id="IPR008147">
    <property type="entry name" value="Gln_synt_N"/>
</dbReference>
<evidence type="ECO:0000256" key="3">
    <source>
        <dbReference type="ARBA" id="ARBA00022741"/>
    </source>
</evidence>
<evidence type="ECO:0000256" key="4">
    <source>
        <dbReference type="ARBA" id="ARBA00022840"/>
    </source>
</evidence>
<keyword evidence="3" id="KW-0547">Nucleotide-binding</keyword>
<organism evidence="9 10">
    <name type="scientific">Ruminococcus flavefaciens</name>
    <dbReference type="NCBI Taxonomy" id="1265"/>
    <lineage>
        <taxon>Bacteria</taxon>
        <taxon>Bacillati</taxon>
        <taxon>Bacillota</taxon>
        <taxon>Clostridia</taxon>
        <taxon>Eubacteriales</taxon>
        <taxon>Oscillospiraceae</taxon>
        <taxon>Ruminococcus</taxon>
    </lineage>
</organism>
<dbReference type="PROSITE" id="PS51986">
    <property type="entry name" value="GS_BETA_GRASP"/>
    <property type="match status" value="1"/>
</dbReference>
<evidence type="ECO:0000259" key="7">
    <source>
        <dbReference type="PROSITE" id="PS51986"/>
    </source>
</evidence>
<dbReference type="InterPro" id="IPR036651">
    <property type="entry name" value="Gln_synt_N_sf"/>
</dbReference>
<accession>A0A1H6HT62</accession>
<dbReference type="InterPro" id="IPR014746">
    <property type="entry name" value="Gln_synth/guanido_kin_cat_dom"/>
</dbReference>
<dbReference type="GO" id="GO:0005524">
    <property type="term" value="F:ATP binding"/>
    <property type="evidence" value="ECO:0007669"/>
    <property type="project" value="UniProtKB-KW"/>
</dbReference>
<gene>
    <name evidence="9" type="ORF">SAMN02910265_00214</name>
</gene>
<dbReference type="SMART" id="SM01230">
    <property type="entry name" value="Gln-synt_C"/>
    <property type="match status" value="1"/>
</dbReference>
<dbReference type="Gene3D" id="3.30.590.10">
    <property type="entry name" value="Glutamine synthetase/guanido kinase, catalytic domain"/>
    <property type="match status" value="1"/>
</dbReference>
<dbReference type="GO" id="GO:0004356">
    <property type="term" value="F:glutamine synthetase activity"/>
    <property type="evidence" value="ECO:0007669"/>
    <property type="project" value="InterPro"/>
</dbReference>
<dbReference type="Gene3D" id="3.10.20.70">
    <property type="entry name" value="Glutamine synthetase, N-terminal domain"/>
    <property type="match status" value="1"/>
</dbReference>
<evidence type="ECO:0000259" key="8">
    <source>
        <dbReference type="PROSITE" id="PS51987"/>
    </source>
</evidence>
<dbReference type="SUPFAM" id="SSF55931">
    <property type="entry name" value="Glutamine synthetase/guanido kinase"/>
    <property type="match status" value="1"/>
</dbReference>
<evidence type="ECO:0000313" key="9">
    <source>
        <dbReference type="EMBL" id="SEH38226.1"/>
    </source>
</evidence>
<evidence type="ECO:0000313" key="10">
    <source>
        <dbReference type="Proteomes" id="UP000183190"/>
    </source>
</evidence>
<evidence type="ECO:0000256" key="2">
    <source>
        <dbReference type="ARBA" id="ARBA00022598"/>
    </source>
</evidence>
<dbReference type="GO" id="GO:0006542">
    <property type="term" value="P:glutamine biosynthetic process"/>
    <property type="evidence" value="ECO:0007669"/>
    <property type="project" value="InterPro"/>
</dbReference>
<evidence type="ECO:0000256" key="5">
    <source>
        <dbReference type="PROSITE-ProRule" id="PRU01330"/>
    </source>
</evidence>
<protein>
    <submittedName>
        <fullName evidence="9">Glutamine synthetase</fullName>
    </submittedName>
</protein>
<dbReference type="PANTHER" id="PTHR43785:SF12">
    <property type="entry name" value="TYPE-1 GLUTAMINE SYNTHETASE 2"/>
    <property type="match status" value="1"/>
</dbReference>